<dbReference type="PROSITE" id="PS50846">
    <property type="entry name" value="HMA_2"/>
    <property type="match status" value="1"/>
</dbReference>
<comment type="similarity">
    <text evidence="5">Belongs to the HIPP family.</text>
</comment>
<accession>A0A2C9UJ26</accession>
<reference evidence="8" key="1">
    <citation type="journal article" date="2016" name="Nat. Biotechnol.">
        <title>Sequencing wild and cultivated cassava and related species reveals extensive interspecific hybridization and genetic diversity.</title>
        <authorList>
            <person name="Bredeson J.V."/>
            <person name="Lyons J.B."/>
            <person name="Prochnik S.E."/>
            <person name="Wu G.A."/>
            <person name="Ha C.M."/>
            <person name="Edsinger-Gonzales E."/>
            <person name="Grimwood J."/>
            <person name="Schmutz J."/>
            <person name="Rabbi I.Y."/>
            <person name="Egesi C."/>
            <person name="Nauluvula P."/>
            <person name="Lebot V."/>
            <person name="Ndunguru J."/>
            <person name="Mkamilo G."/>
            <person name="Bart R.S."/>
            <person name="Setter T.L."/>
            <person name="Gleadow R.M."/>
            <person name="Kulakow P."/>
            <person name="Ferguson M.E."/>
            <person name="Rounsley S."/>
            <person name="Rokhsar D.S."/>
        </authorList>
    </citation>
    <scope>NUCLEOTIDE SEQUENCE [LARGE SCALE GENOMIC DNA]</scope>
    <source>
        <strain evidence="8">cv. AM560-2</strain>
    </source>
</reference>
<keyword evidence="2" id="KW-0479">Metal-binding</keyword>
<dbReference type="InterPro" id="IPR006121">
    <property type="entry name" value="HMA_dom"/>
</dbReference>
<dbReference type="STRING" id="3983.A0A2C9UJ26"/>
<dbReference type="PANTHER" id="PTHR45811:SF80">
    <property type="entry name" value="COPPER TRANSPORT PROTEIN FAMILY-RELATED"/>
    <property type="match status" value="1"/>
</dbReference>
<evidence type="ECO:0000313" key="8">
    <source>
        <dbReference type="Proteomes" id="UP000091857"/>
    </source>
</evidence>
<protein>
    <recommendedName>
        <fullName evidence="6">HMA domain-containing protein</fullName>
    </recommendedName>
</protein>
<keyword evidence="8" id="KW-1185">Reference proteome</keyword>
<evidence type="ECO:0000256" key="4">
    <source>
        <dbReference type="ARBA" id="ARBA00023289"/>
    </source>
</evidence>
<dbReference type="Gene3D" id="3.30.70.100">
    <property type="match status" value="1"/>
</dbReference>
<evidence type="ECO:0000313" key="7">
    <source>
        <dbReference type="EMBL" id="OAY30331.1"/>
    </source>
</evidence>
<gene>
    <name evidence="7" type="ORF">MANES_14G022000v8</name>
</gene>
<dbReference type="AlphaFoldDB" id="A0A2C9UJ26"/>
<sequence length="68" mass="7547">MKKLVLALQFHDENDRKKAMRAVCGLPGINSISADLNGKKMTVIGDVDPVVIVKKLRKRHCTKIISFG</sequence>
<evidence type="ECO:0000256" key="3">
    <source>
        <dbReference type="ARBA" id="ARBA00023288"/>
    </source>
</evidence>
<dbReference type="PANTHER" id="PTHR45811">
    <property type="entry name" value="COPPER TRANSPORT PROTEIN FAMILY-RELATED"/>
    <property type="match status" value="1"/>
</dbReference>
<proteinExistence type="inferred from homology"/>
<dbReference type="GO" id="GO:0046872">
    <property type="term" value="F:metal ion binding"/>
    <property type="evidence" value="ECO:0007669"/>
    <property type="project" value="UniProtKB-KW"/>
</dbReference>
<dbReference type="Proteomes" id="UP000091857">
    <property type="component" value="Chromosome 14"/>
</dbReference>
<evidence type="ECO:0000256" key="5">
    <source>
        <dbReference type="ARBA" id="ARBA00024045"/>
    </source>
</evidence>
<dbReference type="Gramene" id="Manes.14G022000.1.v8.1">
    <property type="protein sequence ID" value="Manes.14G022000.1.v8.1.CDS"/>
    <property type="gene ID" value="Manes.14G022000.v8.1"/>
</dbReference>
<dbReference type="InterPro" id="IPR051863">
    <property type="entry name" value="HIPP"/>
</dbReference>
<dbReference type="EMBL" id="CM004400">
    <property type="protein sequence ID" value="OAY30331.1"/>
    <property type="molecule type" value="Genomic_DNA"/>
</dbReference>
<organism evidence="7 8">
    <name type="scientific">Manihot esculenta</name>
    <name type="common">Cassava</name>
    <name type="synonym">Jatropha manihot</name>
    <dbReference type="NCBI Taxonomy" id="3983"/>
    <lineage>
        <taxon>Eukaryota</taxon>
        <taxon>Viridiplantae</taxon>
        <taxon>Streptophyta</taxon>
        <taxon>Embryophyta</taxon>
        <taxon>Tracheophyta</taxon>
        <taxon>Spermatophyta</taxon>
        <taxon>Magnoliopsida</taxon>
        <taxon>eudicotyledons</taxon>
        <taxon>Gunneridae</taxon>
        <taxon>Pentapetalae</taxon>
        <taxon>rosids</taxon>
        <taxon>fabids</taxon>
        <taxon>Malpighiales</taxon>
        <taxon>Euphorbiaceae</taxon>
        <taxon>Crotonoideae</taxon>
        <taxon>Manihoteae</taxon>
        <taxon>Manihot</taxon>
    </lineage>
</organism>
<keyword evidence="4" id="KW-0636">Prenylation</keyword>
<dbReference type="Pfam" id="PF00403">
    <property type="entry name" value="HMA"/>
    <property type="match status" value="1"/>
</dbReference>
<evidence type="ECO:0000259" key="6">
    <source>
        <dbReference type="PROSITE" id="PS50846"/>
    </source>
</evidence>
<evidence type="ECO:0000256" key="1">
    <source>
        <dbReference type="ARBA" id="ARBA00022481"/>
    </source>
</evidence>
<name>A0A2C9UJ26_MANES</name>
<dbReference type="InterPro" id="IPR036163">
    <property type="entry name" value="HMA_dom_sf"/>
</dbReference>
<dbReference type="SUPFAM" id="SSF55008">
    <property type="entry name" value="HMA, heavy metal-associated domain"/>
    <property type="match status" value="1"/>
</dbReference>
<evidence type="ECO:0000256" key="2">
    <source>
        <dbReference type="ARBA" id="ARBA00022723"/>
    </source>
</evidence>
<keyword evidence="1" id="KW-0488">Methylation</keyword>
<keyword evidence="3" id="KW-0449">Lipoprotein</keyword>
<feature type="domain" description="HMA" evidence="6">
    <location>
        <begin position="1"/>
        <end position="64"/>
    </location>
</feature>
<comment type="caution">
    <text evidence="7">The sequence shown here is derived from an EMBL/GenBank/DDBJ whole genome shotgun (WGS) entry which is preliminary data.</text>
</comment>